<keyword evidence="1" id="KW-0175">Coiled coil</keyword>
<evidence type="ECO:0000256" key="2">
    <source>
        <dbReference type="SAM" id="Phobius"/>
    </source>
</evidence>
<keyword evidence="2" id="KW-0812">Transmembrane</keyword>
<sequence>MATRGQGQGRRKVTIDIIVAIITVVAVKLAMIPEVLQFLLGEGRIGSIEIGGMMVISIGDTGDQSRDLIPDTADAGIIRDRRLTRCHVSPEHKPTVQPTMKSGTTLPAMFAELQNSDFKEQLKAMFVDAQTKTPDEIAKEIQLDETKLLKAKEKKSALPLNNQNPLAAMVAGGSKATAQQALSQTMAAMHAKVQEITGVAVPKYYNPSAVNPLKYAEQLKKRKMLWSKGKEADAATATAAEKVEKEAEVKPDIKSQLQWSGTSFSADDDGRMAAKFKKLMGIKQDGSSTLPANVDVTKLSEEQRKKQEELFQQLDREYEFARMATHTCRGVGFGFASSHNLPGS</sequence>
<dbReference type="Proteomes" id="UP000015101">
    <property type="component" value="Unassembled WGS sequence"/>
</dbReference>
<evidence type="ECO:0000313" key="6">
    <source>
        <dbReference type="Proteomes" id="UP000015101"/>
    </source>
</evidence>
<evidence type="ECO:0000313" key="4">
    <source>
        <dbReference type="EMBL" id="ESO10595.1"/>
    </source>
</evidence>
<gene>
    <name evidence="5" type="primary">20201808</name>
    <name evidence="4" type="ORF">HELRODRAFT_167096</name>
</gene>
<feature type="coiled-coil region" evidence="1">
    <location>
        <begin position="297"/>
        <end position="324"/>
    </location>
</feature>
<dbReference type="GeneID" id="20201808"/>
<dbReference type="HOGENOM" id="CLU_807197_0_0_1"/>
<accession>T1EZ08</accession>
<dbReference type="InterPro" id="IPR028124">
    <property type="entry name" value="SMAP_dom"/>
</dbReference>
<dbReference type="OrthoDB" id="1928974at2759"/>
<organism evidence="5 6">
    <name type="scientific">Helobdella robusta</name>
    <name type="common">Californian leech</name>
    <dbReference type="NCBI Taxonomy" id="6412"/>
    <lineage>
        <taxon>Eukaryota</taxon>
        <taxon>Metazoa</taxon>
        <taxon>Spiralia</taxon>
        <taxon>Lophotrochozoa</taxon>
        <taxon>Annelida</taxon>
        <taxon>Clitellata</taxon>
        <taxon>Hirudinea</taxon>
        <taxon>Rhynchobdellida</taxon>
        <taxon>Glossiphoniidae</taxon>
        <taxon>Helobdella</taxon>
    </lineage>
</organism>
<feature type="domain" description="Small acidic protein-like" evidence="3">
    <location>
        <begin position="259"/>
        <end position="334"/>
    </location>
</feature>
<dbReference type="Pfam" id="PF15477">
    <property type="entry name" value="SMAP"/>
    <property type="match status" value="1"/>
</dbReference>
<dbReference type="PANTHER" id="PTHR22426:SF2">
    <property type="entry name" value="ARGININE_SERINE-RICH COILED-COIL PROTEIN 2"/>
    <property type="match status" value="1"/>
</dbReference>
<evidence type="ECO:0000313" key="5">
    <source>
        <dbReference type="EnsemblMetazoa" id="HelroP167096"/>
    </source>
</evidence>
<dbReference type="EnsemblMetazoa" id="HelroT167096">
    <property type="protein sequence ID" value="HelroP167096"/>
    <property type="gene ID" value="HelroG167096"/>
</dbReference>
<reference evidence="5" key="3">
    <citation type="submission" date="2015-06" db="UniProtKB">
        <authorList>
            <consortium name="EnsemblMetazoa"/>
        </authorList>
    </citation>
    <scope>IDENTIFICATION</scope>
</reference>
<reference evidence="4 6" key="2">
    <citation type="journal article" date="2013" name="Nature">
        <title>Insights into bilaterian evolution from three spiralian genomes.</title>
        <authorList>
            <person name="Simakov O."/>
            <person name="Marletaz F."/>
            <person name="Cho S.J."/>
            <person name="Edsinger-Gonzales E."/>
            <person name="Havlak P."/>
            <person name="Hellsten U."/>
            <person name="Kuo D.H."/>
            <person name="Larsson T."/>
            <person name="Lv J."/>
            <person name="Arendt D."/>
            <person name="Savage R."/>
            <person name="Osoegawa K."/>
            <person name="de Jong P."/>
            <person name="Grimwood J."/>
            <person name="Chapman J.A."/>
            <person name="Shapiro H."/>
            <person name="Aerts A."/>
            <person name="Otillar R.P."/>
            <person name="Terry A.Y."/>
            <person name="Boore J.L."/>
            <person name="Grigoriev I.V."/>
            <person name="Lindberg D.R."/>
            <person name="Seaver E.C."/>
            <person name="Weisblat D.A."/>
            <person name="Putnam N.H."/>
            <person name="Rokhsar D.S."/>
        </authorList>
    </citation>
    <scope>NUCLEOTIDE SEQUENCE</scope>
</reference>
<feature type="transmembrane region" description="Helical" evidence="2">
    <location>
        <begin position="12"/>
        <end position="31"/>
    </location>
</feature>
<evidence type="ECO:0000256" key="1">
    <source>
        <dbReference type="SAM" id="Coils"/>
    </source>
</evidence>
<dbReference type="eggNOG" id="ENOG502QQ3C">
    <property type="taxonomic scope" value="Eukaryota"/>
</dbReference>
<dbReference type="EMBL" id="KB095858">
    <property type="protein sequence ID" value="ESO10595.1"/>
    <property type="molecule type" value="Genomic_DNA"/>
</dbReference>
<name>T1EZ08_HELRO</name>
<protein>
    <recommendedName>
        <fullName evidence="3">Small acidic protein-like domain-containing protein</fullName>
    </recommendedName>
</protein>
<keyword evidence="2" id="KW-0472">Membrane</keyword>
<dbReference type="AlphaFoldDB" id="T1EZ08"/>
<dbReference type="InParanoid" id="T1EZ08"/>
<dbReference type="STRING" id="6412.T1EZ08"/>
<dbReference type="KEGG" id="hro:HELRODRAFT_167096"/>
<reference evidence="6" key="1">
    <citation type="submission" date="2012-12" db="EMBL/GenBank/DDBJ databases">
        <authorList>
            <person name="Hellsten U."/>
            <person name="Grimwood J."/>
            <person name="Chapman J.A."/>
            <person name="Shapiro H."/>
            <person name="Aerts A."/>
            <person name="Otillar R.P."/>
            <person name="Terry A.Y."/>
            <person name="Boore J.L."/>
            <person name="Simakov O."/>
            <person name="Marletaz F."/>
            <person name="Cho S.-J."/>
            <person name="Edsinger-Gonzales E."/>
            <person name="Havlak P."/>
            <person name="Kuo D.-H."/>
            <person name="Larsson T."/>
            <person name="Lv J."/>
            <person name="Arendt D."/>
            <person name="Savage R."/>
            <person name="Osoegawa K."/>
            <person name="de Jong P."/>
            <person name="Lindberg D.R."/>
            <person name="Seaver E.C."/>
            <person name="Weisblat D.A."/>
            <person name="Putnam N.H."/>
            <person name="Grigoriev I.V."/>
            <person name="Rokhsar D.S."/>
        </authorList>
    </citation>
    <scope>NUCLEOTIDE SEQUENCE</scope>
</reference>
<keyword evidence="6" id="KW-1185">Reference proteome</keyword>
<dbReference type="CTD" id="20201808"/>
<dbReference type="EMBL" id="AMQM01002665">
    <property type="status" value="NOT_ANNOTATED_CDS"/>
    <property type="molecule type" value="Genomic_DNA"/>
</dbReference>
<evidence type="ECO:0000259" key="3">
    <source>
        <dbReference type="Pfam" id="PF15477"/>
    </source>
</evidence>
<dbReference type="RefSeq" id="XP_009010864.1">
    <property type="nucleotide sequence ID" value="XM_009012616.1"/>
</dbReference>
<proteinExistence type="predicted"/>
<keyword evidence="2" id="KW-1133">Transmembrane helix</keyword>
<dbReference type="PANTHER" id="PTHR22426">
    <property type="entry name" value="ARGININE_SERINE-RICH COILED-COIL PROTEIN 2"/>
    <property type="match status" value="1"/>
</dbReference>